<evidence type="ECO:0000313" key="2">
    <source>
        <dbReference type="EMBL" id="WQH17192.1"/>
    </source>
</evidence>
<name>A0ABZ0Z123_9GAMM</name>
<accession>A0ABZ0Z123</accession>
<sequence length="118" mass="13147">MKKRRIALTAVSLAFIAGCATTSFEPPNWVYEAWSKDGVSETQVKAEMRDCGYDDVSWANDLSKEEAARAEACMKAKGFELDLSTYRPHNCYGNAPYFCKRLWGGQAPQVVEVKPSAE</sequence>
<feature type="signal peptide" evidence="1">
    <location>
        <begin position="1"/>
        <end position="19"/>
    </location>
</feature>
<gene>
    <name evidence="2" type="ORF">SR882_04620</name>
</gene>
<evidence type="ECO:0000256" key="1">
    <source>
        <dbReference type="SAM" id="SignalP"/>
    </source>
</evidence>
<feature type="chain" id="PRO_5046370415" description="DUF4156 domain-containing protein" evidence="1">
    <location>
        <begin position="20"/>
        <end position="118"/>
    </location>
</feature>
<organism evidence="2 3">
    <name type="scientific">Guyparkeria halophila</name>
    <dbReference type="NCBI Taxonomy" id="47960"/>
    <lineage>
        <taxon>Bacteria</taxon>
        <taxon>Pseudomonadati</taxon>
        <taxon>Pseudomonadota</taxon>
        <taxon>Gammaproteobacteria</taxon>
        <taxon>Chromatiales</taxon>
        <taxon>Thioalkalibacteraceae</taxon>
        <taxon>Guyparkeria</taxon>
    </lineage>
</organism>
<protein>
    <recommendedName>
        <fullName evidence="4">DUF4156 domain-containing protein</fullName>
    </recommendedName>
</protein>
<evidence type="ECO:0008006" key="4">
    <source>
        <dbReference type="Google" id="ProtNLM"/>
    </source>
</evidence>
<reference evidence="2 3" key="1">
    <citation type="submission" date="2023-11" db="EMBL/GenBank/DDBJ databases">
        <title>MicrobeMod: A computational toolkit for identifying prokaryotic methylation and restriction-modification with nanopore sequencing.</title>
        <authorList>
            <person name="Crits-Christoph A."/>
            <person name="Kang S.C."/>
            <person name="Lee H."/>
            <person name="Ostrov N."/>
        </authorList>
    </citation>
    <scope>NUCLEOTIDE SEQUENCE [LARGE SCALE GENOMIC DNA]</scope>
    <source>
        <strain evidence="2 3">ATCC 49870</strain>
    </source>
</reference>
<dbReference type="PROSITE" id="PS51257">
    <property type="entry name" value="PROKAR_LIPOPROTEIN"/>
    <property type="match status" value="1"/>
</dbReference>
<keyword evidence="1" id="KW-0732">Signal</keyword>
<dbReference type="Proteomes" id="UP001327459">
    <property type="component" value="Chromosome"/>
</dbReference>
<dbReference type="EMBL" id="CP140153">
    <property type="protein sequence ID" value="WQH17192.1"/>
    <property type="molecule type" value="Genomic_DNA"/>
</dbReference>
<proteinExistence type="predicted"/>
<keyword evidence="3" id="KW-1185">Reference proteome</keyword>
<dbReference type="RefSeq" id="WP_322522172.1">
    <property type="nucleotide sequence ID" value="NZ_CP140153.1"/>
</dbReference>
<evidence type="ECO:0000313" key="3">
    <source>
        <dbReference type="Proteomes" id="UP001327459"/>
    </source>
</evidence>